<dbReference type="InterPro" id="IPR011006">
    <property type="entry name" value="CheY-like_superfamily"/>
</dbReference>
<proteinExistence type="predicted"/>
<dbReference type="SUPFAM" id="SSF52172">
    <property type="entry name" value="CheY-like"/>
    <property type="match status" value="1"/>
</dbReference>
<organism evidence="1 2">
    <name type="scientific">Martelella mediterranea DSM 17316</name>
    <dbReference type="NCBI Taxonomy" id="1122214"/>
    <lineage>
        <taxon>Bacteria</taxon>
        <taxon>Pseudomonadati</taxon>
        <taxon>Pseudomonadota</taxon>
        <taxon>Alphaproteobacteria</taxon>
        <taxon>Hyphomicrobiales</taxon>
        <taxon>Aurantimonadaceae</taxon>
        <taxon>Martelella</taxon>
    </lineage>
</organism>
<reference evidence="1 2" key="1">
    <citation type="submission" date="2017-03" db="EMBL/GenBank/DDBJ databases">
        <title>Foreign affairs: Plasmid Transfer between Roseobacters and Rhizobia.</title>
        <authorList>
            <person name="Bartling P."/>
            <person name="Bunk B."/>
            <person name="Overmann J."/>
            <person name="Brinkmann H."/>
            <person name="Petersen J."/>
        </authorList>
    </citation>
    <scope>NUCLEOTIDE SEQUENCE [LARGE SCALE GENOMIC DNA]</scope>
    <source>
        <strain evidence="1 2">MACL11</strain>
    </source>
</reference>
<accession>A0A1U9Z5E5</accession>
<dbReference type="Gene3D" id="3.40.50.2300">
    <property type="match status" value="1"/>
</dbReference>
<sequence length="424" mass="44728">MNSFGEESIVLIGGEGAVAQTLAAMLSSWPVGFYQADFSDSDGMMAAVNAASLILVAVDDEDPAPALSCCGILKEHDSGIAAPVAIITPEKADATLRLAALRAGADDVIGLEHNLNAAAARISALLRYNALQKEAGSWERAAMRTQADPVPDDSVKVLVVAEDAALRQDILKSMLSLTTTIATGDLPEALYLAASHRFDLVLVHGGPQLSDAMRICGQLRCVPGMRFVPLFALSEPGGLSVVSSDAARSADDCMDWPGETGELVLRALLHLRRKRFIETMGAGMTDAAEDVPPTEAGEGLLAPDGFARALNTLKREASEAGEPLYMGVLRVPESVADESAAAVASLIRYHLRGREAASHVEAGLFAILYPDRGRDDAEHAIHALHAMLDASWRQIADERARAGVLGSAEGDDIPVFKSALMEVG</sequence>
<name>A0A1U9Z5E5_9HYPH</name>
<gene>
    <name evidence="1" type="ORF">Mame_03591</name>
</gene>
<dbReference type="OrthoDB" id="7915368at2"/>
<protein>
    <submittedName>
        <fullName evidence="1">Response regulator PleD</fullName>
    </submittedName>
</protein>
<dbReference type="RefSeq" id="WP_155122143.1">
    <property type="nucleotide sequence ID" value="NZ_AQWH01000025.1"/>
</dbReference>
<dbReference type="STRING" id="1122214.Mame_03591"/>
<evidence type="ECO:0000313" key="2">
    <source>
        <dbReference type="Proteomes" id="UP000191135"/>
    </source>
</evidence>
<evidence type="ECO:0000313" key="1">
    <source>
        <dbReference type="EMBL" id="AQZ52896.1"/>
    </source>
</evidence>
<dbReference type="AlphaFoldDB" id="A0A1U9Z5E5"/>
<dbReference type="KEGG" id="mmed:Mame_03591"/>
<dbReference type="eggNOG" id="COG3706">
    <property type="taxonomic scope" value="Bacteria"/>
</dbReference>
<keyword evidence="2" id="KW-1185">Reference proteome</keyword>
<dbReference type="EMBL" id="CP020330">
    <property type="protein sequence ID" value="AQZ52896.1"/>
    <property type="molecule type" value="Genomic_DNA"/>
</dbReference>
<dbReference type="Proteomes" id="UP000191135">
    <property type="component" value="Chromosome"/>
</dbReference>